<accession>A0A673KY37</accession>
<feature type="domain" description="Centrosomin N-terminal motif 1" evidence="3">
    <location>
        <begin position="52"/>
        <end position="93"/>
    </location>
</feature>
<dbReference type="PANTHER" id="PTHR46930">
    <property type="entry name" value="CDK5 REGULATORY SUBUNIT-ASSOCIATED PROTEIN 2"/>
    <property type="match status" value="1"/>
</dbReference>
<dbReference type="GO" id="GO:0007059">
    <property type="term" value="P:chromosome segregation"/>
    <property type="evidence" value="ECO:0007669"/>
    <property type="project" value="TreeGrafter"/>
</dbReference>
<protein>
    <recommendedName>
        <fullName evidence="3">Centrosomin N-terminal motif 1 domain-containing protein</fullName>
    </recommendedName>
</protein>
<dbReference type="GO" id="GO:0090266">
    <property type="term" value="P:regulation of mitotic cell cycle spindle assembly checkpoint"/>
    <property type="evidence" value="ECO:0007669"/>
    <property type="project" value="TreeGrafter"/>
</dbReference>
<dbReference type="GO" id="GO:0007099">
    <property type="term" value="P:centriole replication"/>
    <property type="evidence" value="ECO:0007669"/>
    <property type="project" value="TreeGrafter"/>
</dbReference>
<dbReference type="GO" id="GO:0008017">
    <property type="term" value="F:microtubule binding"/>
    <property type="evidence" value="ECO:0007669"/>
    <property type="project" value="TreeGrafter"/>
</dbReference>
<proteinExistence type="predicted"/>
<evidence type="ECO:0000256" key="1">
    <source>
        <dbReference type="ARBA" id="ARBA00004496"/>
    </source>
</evidence>
<dbReference type="Proteomes" id="UP000472270">
    <property type="component" value="Unassembled WGS sequence"/>
</dbReference>
<dbReference type="AlphaFoldDB" id="A0A673KY37"/>
<name>A0A673KY37_9TELE</name>
<reference evidence="4" key="1">
    <citation type="submission" date="2025-08" db="UniProtKB">
        <authorList>
            <consortium name="Ensembl"/>
        </authorList>
    </citation>
    <scope>IDENTIFICATION</scope>
</reference>
<dbReference type="GO" id="GO:0046600">
    <property type="term" value="P:negative regulation of centriole replication"/>
    <property type="evidence" value="ECO:0007669"/>
    <property type="project" value="TreeGrafter"/>
</dbReference>
<comment type="subcellular location">
    <subcellularLocation>
        <location evidence="1">Cytoplasm</location>
    </subcellularLocation>
</comment>
<evidence type="ECO:0000259" key="3">
    <source>
        <dbReference type="Pfam" id="PF07989"/>
    </source>
</evidence>
<dbReference type="GO" id="GO:0043015">
    <property type="term" value="F:gamma-tubulin binding"/>
    <property type="evidence" value="ECO:0007669"/>
    <property type="project" value="TreeGrafter"/>
</dbReference>
<evidence type="ECO:0000313" key="5">
    <source>
        <dbReference type="Proteomes" id="UP000472270"/>
    </source>
</evidence>
<dbReference type="InterPro" id="IPR042791">
    <property type="entry name" value="CDK5RAP2"/>
</dbReference>
<keyword evidence="5" id="KW-1185">Reference proteome</keyword>
<dbReference type="GO" id="GO:0035371">
    <property type="term" value="C:microtubule plus-end"/>
    <property type="evidence" value="ECO:0007669"/>
    <property type="project" value="TreeGrafter"/>
</dbReference>
<dbReference type="GO" id="GO:0001578">
    <property type="term" value="P:microtubule bundle formation"/>
    <property type="evidence" value="ECO:0007669"/>
    <property type="project" value="TreeGrafter"/>
</dbReference>
<dbReference type="GO" id="GO:0005737">
    <property type="term" value="C:cytoplasm"/>
    <property type="evidence" value="ECO:0007669"/>
    <property type="project" value="UniProtKB-SubCell"/>
</dbReference>
<dbReference type="Pfam" id="PF07989">
    <property type="entry name" value="Cnn_1N"/>
    <property type="match status" value="1"/>
</dbReference>
<evidence type="ECO:0000256" key="2">
    <source>
        <dbReference type="ARBA" id="ARBA00022490"/>
    </source>
</evidence>
<dbReference type="Ensembl" id="ENSSRHT00000071544.1">
    <property type="protein sequence ID" value="ENSSRHP00000069642.1"/>
    <property type="gene ID" value="ENSSRHG00000034641.1"/>
</dbReference>
<dbReference type="GO" id="GO:0000242">
    <property type="term" value="C:pericentriolar material"/>
    <property type="evidence" value="ECO:0007669"/>
    <property type="project" value="TreeGrafter"/>
</dbReference>
<organism evidence="4 5">
    <name type="scientific">Sinocyclocheilus rhinocerous</name>
    <dbReference type="NCBI Taxonomy" id="307959"/>
    <lineage>
        <taxon>Eukaryota</taxon>
        <taxon>Metazoa</taxon>
        <taxon>Chordata</taxon>
        <taxon>Craniata</taxon>
        <taxon>Vertebrata</taxon>
        <taxon>Euteleostomi</taxon>
        <taxon>Actinopterygii</taxon>
        <taxon>Neopterygii</taxon>
        <taxon>Teleostei</taxon>
        <taxon>Ostariophysi</taxon>
        <taxon>Cypriniformes</taxon>
        <taxon>Cyprinidae</taxon>
        <taxon>Cyprininae</taxon>
        <taxon>Sinocyclocheilus</taxon>
    </lineage>
</organism>
<dbReference type="GO" id="GO:0000132">
    <property type="term" value="P:establishment of mitotic spindle orientation"/>
    <property type="evidence" value="ECO:0007669"/>
    <property type="project" value="TreeGrafter"/>
</dbReference>
<reference evidence="4" key="2">
    <citation type="submission" date="2025-09" db="UniProtKB">
        <authorList>
            <consortium name="Ensembl"/>
        </authorList>
    </citation>
    <scope>IDENTIFICATION</scope>
</reference>
<keyword evidence="2" id="KW-0963">Cytoplasm</keyword>
<evidence type="ECO:0000313" key="4">
    <source>
        <dbReference type="Ensembl" id="ENSSRHP00000069642.1"/>
    </source>
</evidence>
<sequence length="110" mass="13107">MKLRYERVLVSCFDLDIIPRLTLCCSCVMCASGVIFTHTHTHTLPPDMSNTYRTLSQHLNDLKKENFSLKLRIYFLEERIQQKFEDSSDEIYRTVRCFQICFIYKQKKTA</sequence>
<dbReference type="PANTHER" id="PTHR46930:SF1">
    <property type="entry name" value="CDK5 REGULATORY SUBUNIT-ASSOCIATED PROTEIN 2"/>
    <property type="match status" value="1"/>
</dbReference>
<dbReference type="GO" id="GO:0097431">
    <property type="term" value="C:mitotic spindle pole"/>
    <property type="evidence" value="ECO:0007669"/>
    <property type="project" value="TreeGrafter"/>
</dbReference>
<dbReference type="InterPro" id="IPR012943">
    <property type="entry name" value="Cnn_1N"/>
</dbReference>